<keyword evidence="8" id="KW-0267">Excision nuclease</keyword>
<evidence type="ECO:0000256" key="3">
    <source>
        <dbReference type="ARBA" id="ARBA00022737"/>
    </source>
</evidence>
<dbReference type="GO" id="GO:0003677">
    <property type="term" value="F:DNA binding"/>
    <property type="evidence" value="ECO:0007669"/>
    <property type="project" value="UniProtKB-KW"/>
</dbReference>
<dbReference type="Gene3D" id="1.20.1580.10">
    <property type="entry name" value="ABC transporter ATPase like domain"/>
    <property type="match status" value="1"/>
</dbReference>
<keyword evidence="5" id="KW-0227">DNA damage</keyword>
<dbReference type="GO" id="GO:0005524">
    <property type="term" value="F:ATP binding"/>
    <property type="evidence" value="ECO:0007669"/>
    <property type="project" value="UniProtKB-KW"/>
</dbReference>
<dbReference type="InterPro" id="IPR003439">
    <property type="entry name" value="ABC_transporter-like_ATP-bd"/>
</dbReference>
<keyword evidence="9" id="KW-0238">DNA-binding</keyword>
<evidence type="ECO:0000313" key="12">
    <source>
        <dbReference type="EMBL" id="GAF89178.1"/>
    </source>
</evidence>
<accession>X0T6Q6</accession>
<evidence type="ECO:0000256" key="4">
    <source>
        <dbReference type="ARBA" id="ARBA00022741"/>
    </source>
</evidence>
<dbReference type="PANTHER" id="PTHR43152">
    <property type="entry name" value="UVRABC SYSTEM PROTEIN A"/>
    <property type="match status" value="1"/>
</dbReference>
<dbReference type="GO" id="GO:0006281">
    <property type="term" value="P:DNA repair"/>
    <property type="evidence" value="ECO:0007669"/>
    <property type="project" value="UniProtKB-KW"/>
</dbReference>
<gene>
    <name evidence="12" type="ORF">S01H1_31274</name>
</gene>
<keyword evidence="10" id="KW-0234">DNA repair</keyword>
<feature type="non-terminal residue" evidence="12">
    <location>
        <position position="1"/>
    </location>
</feature>
<evidence type="ECO:0000256" key="6">
    <source>
        <dbReference type="ARBA" id="ARBA00022769"/>
    </source>
</evidence>
<comment type="caution">
    <text evidence="12">The sequence shown here is derived from an EMBL/GenBank/DDBJ whole genome shotgun (WGS) entry which is preliminary data.</text>
</comment>
<keyword evidence="7" id="KW-0067">ATP-binding</keyword>
<keyword evidence="2" id="KW-0963">Cytoplasm</keyword>
<evidence type="ECO:0000259" key="11">
    <source>
        <dbReference type="Pfam" id="PF00005"/>
    </source>
</evidence>
<dbReference type="GO" id="GO:0004518">
    <property type="term" value="F:nuclease activity"/>
    <property type="evidence" value="ECO:0007669"/>
    <property type="project" value="UniProtKB-KW"/>
</dbReference>
<feature type="domain" description="ABC transporter" evidence="11">
    <location>
        <begin position="178"/>
        <end position="249"/>
    </location>
</feature>
<keyword evidence="3" id="KW-0677">Repeat</keyword>
<proteinExistence type="predicted"/>
<reference evidence="12" key="1">
    <citation type="journal article" date="2014" name="Front. Microbiol.">
        <title>High frequency of phylogenetically diverse reductive dehalogenase-homologous genes in deep subseafloor sedimentary metagenomes.</title>
        <authorList>
            <person name="Kawai M."/>
            <person name="Futagami T."/>
            <person name="Toyoda A."/>
            <person name="Takaki Y."/>
            <person name="Nishi S."/>
            <person name="Hori S."/>
            <person name="Arai W."/>
            <person name="Tsubouchi T."/>
            <person name="Morono Y."/>
            <person name="Uchiyama I."/>
            <person name="Ito T."/>
            <person name="Fujiyama A."/>
            <person name="Inagaki F."/>
            <person name="Takami H."/>
        </authorList>
    </citation>
    <scope>NUCLEOTIDE SEQUENCE</scope>
    <source>
        <strain evidence="12">Expedition CK06-06</strain>
    </source>
</reference>
<dbReference type="Pfam" id="PF00005">
    <property type="entry name" value="ABC_tran"/>
    <property type="match status" value="1"/>
</dbReference>
<dbReference type="AlphaFoldDB" id="X0T6Q6"/>
<dbReference type="EMBL" id="BARS01019285">
    <property type="protein sequence ID" value="GAF89178.1"/>
    <property type="molecule type" value="Genomic_DNA"/>
</dbReference>
<keyword evidence="4" id="KW-0547">Nucleotide-binding</keyword>
<evidence type="ECO:0000256" key="8">
    <source>
        <dbReference type="ARBA" id="ARBA00022881"/>
    </source>
</evidence>
<dbReference type="Gene3D" id="3.40.50.300">
    <property type="entry name" value="P-loop containing nucleotide triphosphate hydrolases"/>
    <property type="match status" value="1"/>
</dbReference>
<organism evidence="12">
    <name type="scientific">marine sediment metagenome</name>
    <dbReference type="NCBI Taxonomy" id="412755"/>
    <lineage>
        <taxon>unclassified sequences</taxon>
        <taxon>metagenomes</taxon>
        <taxon>ecological metagenomes</taxon>
    </lineage>
</organism>
<dbReference type="InterPro" id="IPR027417">
    <property type="entry name" value="P-loop_NTPase"/>
</dbReference>
<evidence type="ECO:0000256" key="2">
    <source>
        <dbReference type="ARBA" id="ARBA00022490"/>
    </source>
</evidence>
<evidence type="ECO:0000256" key="10">
    <source>
        <dbReference type="ARBA" id="ARBA00023204"/>
    </source>
</evidence>
<evidence type="ECO:0000256" key="5">
    <source>
        <dbReference type="ARBA" id="ARBA00022763"/>
    </source>
</evidence>
<evidence type="ECO:0000256" key="9">
    <source>
        <dbReference type="ARBA" id="ARBA00023125"/>
    </source>
</evidence>
<dbReference type="GO" id="GO:0005737">
    <property type="term" value="C:cytoplasm"/>
    <property type="evidence" value="ECO:0007669"/>
    <property type="project" value="UniProtKB-SubCell"/>
</dbReference>
<dbReference type="PANTHER" id="PTHR43152:SF3">
    <property type="entry name" value="UVRABC SYSTEM PROTEIN A"/>
    <property type="match status" value="1"/>
</dbReference>
<feature type="non-terminal residue" evidence="12">
    <location>
        <position position="274"/>
    </location>
</feature>
<name>X0T6Q6_9ZZZZ</name>
<protein>
    <recommendedName>
        <fullName evidence="11">ABC transporter domain-containing protein</fullName>
    </recommendedName>
</protein>
<dbReference type="GO" id="GO:0016887">
    <property type="term" value="F:ATP hydrolysis activity"/>
    <property type="evidence" value="ECO:0007669"/>
    <property type="project" value="InterPro"/>
</dbReference>
<evidence type="ECO:0000256" key="1">
    <source>
        <dbReference type="ARBA" id="ARBA00004496"/>
    </source>
</evidence>
<evidence type="ECO:0000256" key="7">
    <source>
        <dbReference type="ARBA" id="ARBA00022840"/>
    </source>
</evidence>
<sequence length="274" mass="30316">WIRLAGARGNNLRNLTVEFPLGLLCLVTGVSGSGKSTLIQGTLYPALCRRLRKDAPKPYEFDDVFGDGQIDDVIMVDQSPIGRSPRSNPVTYLKAFDEIRAVFADSIEARTRNFTASHFSFNVDGGRCPVCNGDGCIAIDMQFLADVYMKCSACGGTRYRDEVLKITYRGRNIAEVLEMTVREAFTFFRGRPKVQARLKRLIDVGLDYVRLGQPANTLSGGEAQRLKLAAYMSSAKRGRCLFILDEPTTGLHFSDIVQLLDCFDALLSVGHSLI</sequence>
<keyword evidence="6" id="KW-0228">DNA excision</keyword>
<dbReference type="SUPFAM" id="SSF52540">
    <property type="entry name" value="P-loop containing nucleoside triphosphate hydrolases"/>
    <property type="match status" value="1"/>
</dbReference>
<comment type="subcellular location">
    <subcellularLocation>
        <location evidence="1">Cytoplasm</location>
    </subcellularLocation>
</comment>